<dbReference type="PRINTS" id="PR00038">
    <property type="entry name" value="HTHLUXR"/>
</dbReference>
<protein>
    <submittedName>
        <fullName evidence="5">LuxR family transcriptional regulator</fullName>
    </submittedName>
</protein>
<dbReference type="Proteomes" id="UP001241605">
    <property type="component" value="Chromosome"/>
</dbReference>
<dbReference type="CDD" id="cd06170">
    <property type="entry name" value="LuxR_C_like"/>
    <property type="match status" value="1"/>
</dbReference>
<feature type="domain" description="HTH luxR-type" evidence="4">
    <location>
        <begin position="170"/>
        <end position="235"/>
    </location>
</feature>
<dbReference type="InterPro" id="IPR036693">
    <property type="entry name" value="TF_LuxR_autoind-bd_dom_sf"/>
</dbReference>
<dbReference type="InterPro" id="IPR036388">
    <property type="entry name" value="WH-like_DNA-bd_sf"/>
</dbReference>
<evidence type="ECO:0000256" key="2">
    <source>
        <dbReference type="ARBA" id="ARBA00023125"/>
    </source>
</evidence>
<dbReference type="InterPro" id="IPR005143">
    <property type="entry name" value="TF_LuxR_autoind-bd_dom"/>
</dbReference>
<keyword evidence="3" id="KW-0804">Transcription</keyword>
<dbReference type="SUPFAM" id="SSF75516">
    <property type="entry name" value="Pheromone-binding domain of LuxR-like quorum-sensing transcription factors"/>
    <property type="match status" value="1"/>
</dbReference>
<dbReference type="PROSITE" id="PS50043">
    <property type="entry name" value="HTH_LUXR_2"/>
    <property type="match status" value="1"/>
</dbReference>
<proteinExistence type="predicted"/>
<keyword evidence="2" id="KW-0238">DNA-binding</keyword>
<dbReference type="InterPro" id="IPR000792">
    <property type="entry name" value="Tscrpt_reg_LuxR_C"/>
</dbReference>
<dbReference type="Gene3D" id="1.10.10.10">
    <property type="entry name" value="Winged helix-like DNA-binding domain superfamily/Winged helix DNA-binding domain"/>
    <property type="match status" value="1"/>
</dbReference>
<dbReference type="EMBL" id="CP124616">
    <property type="protein sequence ID" value="WGW04532.1"/>
    <property type="molecule type" value="Genomic_DNA"/>
</dbReference>
<dbReference type="PANTHER" id="PTHR44688">
    <property type="entry name" value="DNA-BINDING TRANSCRIPTIONAL ACTIVATOR DEVR_DOSR"/>
    <property type="match status" value="1"/>
</dbReference>
<evidence type="ECO:0000256" key="3">
    <source>
        <dbReference type="ARBA" id="ARBA00023163"/>
    </source>
</evidence>
<keyword evidence="1" id="KW-0805">Transcription regulation</keyword>
<dbReference type="SUPFAM" id="SSF46894">
    <property type="entry name" value="C-terminal effector domain of the bipartite response regulators"/>
    <property type="match status" value="1"/>
</dbReference>
<accession>A0ABY8QK61</accession>
<evidence type="ECO:0000259" key="4">
    <source>
        <dbReference type="PROSITE" id="PS50043"/>
    </source>
</evidence>
<gene>
    <name evidence="5" type="ORF">QF118_02985</name>
</gene>
<name>A0ABY8QK61_9RHOB</name>
<dbReference type="RefSeq" id="WP_282301167.1">
    <property type="nucleotide sequence ID" value="NZ_CP124616.1"/>
</dbReference>
<dbReference type="Pfam" id="PF03472">
    <property type="entry name" value="Autoind_bind"/>
    <property type="match status" value="1"/>
</dbReference>
<dbReference type="PANTHER" id="PTHR44688:SF16">
    <property type="entry name" value="DNA-BINDING TRANSCRIPTIONAL ACTIVATOR DEVR_DOSR"/>
    <property type="match status" value="1"/>
</dbReference>
<evidence type="ECO:0000313" key="6">
    <source>
        <dbReference type="Proteomes" id="UP001241605"/>
    </source>
</evidence>
<dbReference type="SMART" id="SM00421">
    <property type="entry name" value="HTH_LUXR"/>
    <property type="match status" value="1"/>
</dbReference>
<evidence type="ECO:0000256" key="1">
    <source>
        <dbReference type="ARBA" id="ARBA00023015"/>
    </source>
</evidence>
<reference evidence="5 6" key="1">
    <citation type="submission" date="2023-05" db="EMBL/GenBank/DDBJ databases">
        <title>YMD87, complete Genome.</title>
        <authorList>
            <person name="Zhang J."/>
            <person name="Xu X."/>
        </authorList>
    </citation>
    <scope>NUCLEOTIDE SEQUENCE [LARGE SCALE GENOMIC DNA]</scope>
    <source>
        <strain evidence="5 6">YMD87</strain>
    </source>
</reference>
<keyword evidence="6" id="KW-1185">Reference proteome</keyword>
<organism evidence="5 6">
    <name type="scientific">Tropicibacter oceani</name>
    <dbReference type="NCBI Taxonomy" id="3058420"/>
    <lineage>
        <taxon>Bacteria</taxon>
        <taxon>Pseudomonadati</taxon>
        <taxon>Pseudomonadota</taxon>
        <taxon>Alphaproteobacteria</taxon>
        <taxon>Rhodobacterales</taxon>
        <taxon>Roseobacteraceae</taxon>
        <taxon>Tropicibacter</taxon>
    </lineage>
</organism>
<dbReference type="InterPro" id="IPR016032">
    <property type="entry name" value="Sig_transdc_resp-reg_C-effctor"/>
</dbReference>
<sequence>MSVIQFDSEQILNGILAAGSVQSSIEILARQFAIDHVTFHMVSNAKSGMDNPFVRTTYPANWVSHYLLNNYVVKDPILRKALTGNSPFSWSEIEPSASEMQLFVKAAEFGLGQSGYSIPCADPYGRKSVLSLNSHLDHADWTAFLDSNGQDLVGLSKDLHVQAVAEAFAEQGDIPQLSPREFECLRWTAEGKTYSEIAIILDLSEHTVRSYLKVARLKLDSVSLAQAVGRASRLGLI</sequence>
<evidence type="ECO:0000313" key="5">
    <source>
        <dbReference type="EMBL" id="WGW04532.1"/>
    </source>
</evidence>
<dbReference type="Gene3D" id="3.30.450.80">
    <property type="entry name" value="Transcription factor LuxR-like, autoinducer-binding domain"/>
    <property type="match status" value="1"/>
</dbReference>
<dbReference type="Pfam" id="PF00196">
    <property type="entry name" value="GerE"/>
    <property type="match status" value="1"/>
</dbReference>